<feature type="region of interest" description="Disordered" evidence="11">
    <location>
        <begin position="327"/>
        <end position="356"/>
    </location>
</feature>
<dbReference type="InterPro" id="IPR032190">
    <property type="entry name" value="NPC1_N"/>
</dbReference>
<evidence type="ECO:0000256" key="8">
    <source>
        <dbReference type="ARBA" id="ARBA00023136"/>
    </source>
</evidence>
<dbReference type="Pfam" id="PF12349">
    <property type="entry name" value="Sterol-sensing"/>
    <property type="match status" value="1"/>
</dbReference>
<comment type="similarity">
    <text evidence="2">Belongs to the patched family.</text>
</comment>
<accession>A0A8J4G596</accession>
<keyword evidence="10" id="KW-0325">Glycoprotein</keyword>
<feature type="transmembrane region" description="Helical" evidence="12">
    <location>
        <begin position="772"/>
        <end position="790"/>
    </location>
</feature>
<dbReference type="PROSITE" id="PS50156">
    <property type="entry name" value="SSD"/>
    <property type="match status" value="1"/>
</dbReference>
<feature type="region of interest" description="Disordered" evidence="11">
    <location>
        <begin position="886"/>
        <end position="911"/>
    </location>
</feature>
<evidence type="ECO:0000256" key="7">
    <source>
        <dbReference type="ARBA" id="ARBA00023055"/>
    </source>
</evidence>
<feature type="compositionally biased region" description="Basic and acidic residues" evidence="11">
    <location>
        <begin position="332"/>
        <end position="346"/>
    </location>
</feature>
<evidence type="ECO:0000256" key="13">
    <source>
        <dbReference type="SAM" id="SignalP"/>
    </source>
</evidence>
<dbReference type="SUPFAM" id="SSF82866">
    <property type="entry name" value="Multidrug efflux transporter AcrB transmembrane domain"/>
    <property type="match status" value="1"/>
</dbReference>
<dbReference type="GO" id="GO:0032934">
    <property type="term" value="F:sterol binding"/>
    <property type="evidence" value="ECO:0007669"/>
    <property type="project" value="TreeGrafter"/>
</dbReference>
<keyword evidence="9" id="KW-1015">Disulfide bond</keyword>
<gene>
    <name evidence="15" type="ORF">Vretimale_5432</name>
</gene>
<feature type="non-terminal residue" evidence="15">
    <location>
        <position position="1185"/>
    </location>
</feature>
<feature type="transmembrane region" description="Helical" evidence="12">
    <location>
        <begin position="408"/>
        <end position="426"/>
    </location>
</feature>
<evidence type="ECO:0000256" key="5">
    <source>
        <dbReference type="ARBA" id="ARBA00022729"/>
    </source>
</evidence>
<evidence type="ECO:0000256" key="2">
    <source>
        <dbReference type="ARBA" id="ARBA00005585"/>
    </source>
</evidence>
<comment type="subcellular location">
    <subcellularLocation>
        <location evidence="1">Membrane</location>
        <topology evidence="1">Multi-pass membrane protein</topology>
    </subcellularLocation>
</comment>
<keyword evidence="3" id="KW-0813">Transport</keyword>
<feature type="transmembrane region" description="Helical" evidence="12">
    <location>
        <begin position="293"/>
        <end position="315"/>
    </location>
</feature>
<keyword evidence="7" id="KW-0445">Lipid transport</keyword>
<keyword evidence="6 12" id="KW-1133">Transmembrane helix</keyword>
<feature type="transmembrane region" description="Helical" evidence="12">
    <location>
        <begin position="966"/>
        <end position="986"/>
    </location>
</feature>
<evidence type="ECO:0000313" key="16">
    <source>
        <dbReference type="Proteomes" id="UP000722791"/>
    </source>
</evidence>
<evidence type="ECO:0000259" key="14">
    <source>
        <dbReference type="PROSITE" id="PS50156"/>
    </source>
</evidence>
<proteinExistence type="inferred from homology"/>
<evidence type="ECO:0000256" key="9">
    <source>
        <dbReference type="ARBA" id="ARBA00023157"/>
    </source>
</evidence>
<reference evidence="15" key="1">
    <citation type="journal article" date="2021" name="Proc. Natl. Acad. Sci. U.S.A.">
        <title>Three genomes in the algal genus Volvox reveal the fate of a haploid sex-determining region after a transition to homothallism.</title>
        <authorList>
            <person name="Yamamoto K."/>
            <person name="Hamaji T."/>
            <person name="Kawai-Toyooka H."/>
            <person name="Matsuzaki R."/>
            <person name="Takahashi F."/>
            <person name="Nishimura Y."/>
            <person name="Kawachi M."/>
            <person name="Noguchi H."/>
            <person name="Minakuchi Y."/>
            <person name="Umen J.G."/>
            <person name="Toyoda A."/>
            <person name="Nozaki H."/>
        </authorList>
    </citation>
    <scope>NUCLEOTIDE SEQUENCE</scope>
    <source>
        <strain evidence="15">NIES-3785</strain>
    </source>
</reference>
<dbReference type="AlphaFoldDB" id="A0A8J4G596"/>
<dbReference type="GO" id="GO:0016020">
    <property type="term" value="C:membrane"/>
    <property type="evidence" value="ECO:0007669"/>
    <property type="project" value="UniProtKB-SubCell"/>
</dbReference>
<feature type="transmembrane region" description="Helical" evidence="12">
    <location>
        <begin position="736"/>
        <end position="766"/>
    </location>
</feature>
<organism evidence="15 16">
    <name type="scientific">Volvox reticuliferus</name>
    <dbReference type="NCBI Taxonomy" id="1737510"/>
    <lineage>
        <taxon>Eukaryota</taxon>
        <taxon>Viridiplantae</taxon>
        <taxon>Chlorophyta</taxon>
        <taxon>core chlorophytes</taxon>
        <taxon>Chlorophyceae</taxon>
        <taxon>CS clade</taxon>
        <taxon>Chlamydomonadales</taxon>
        <taxon>Volvocaceae</taxon>
        <taxon>Volvox</taxon>
    </lineage>
</organism>
<evidence type="ECO:0000256" key="6">
    <source>
        <dbReference type="ARBA" id="ARBA00022989"/>
    </source>
</evidence>
<dbReference type="InterPro" id="IPR053958">
    <property type="entry name" value="HMGCR/SNAP/NPC1-like_SSD"/>
</dbReference>
<dbReference type="PANTHER" id="PTHR45727">
    <property type="entry name" value="NPC INTRACELLULAR CHOLESTEROL TRANSPORTER 1"/>
    <property type="match status" value="1"/>
</dbReference>
<evidence type="ECO:0000256" key="12">
    <source>
        <dbReference type="SAM" id="Phobius"/>
    </source>
</evidence>
<evidence type="ECO:0000256" key="3">
    <source>
        <dbReference type="ARBA" id="ARBA00022448"/>
    </source>
</evidence>
<keyword evidence="4 12" id="KW-0812">Transmembrane</keyword>
<evidence type="ECO:0000256" key="10">
    <source>
        <dbReference type="ARBA" id="ARBA00023180"/>
    </source>
</evidence>
<dbReference type="InterPro" id="IPR053956">
    <property type="entry name" value="NPC1_MLD"/>
</dbReference>
<evidence type="ECO:0000313" key="15">
    <source>
        <dbReference type="EMBL" id="GIM00291.1"/>
    </source>
</evidence>
<dbReference type="GO" id="GO:0015918">
    <property type="term" value="P:sterol transport"/>
    <property type="evidence" value="ECO:0007669"/>
    <property type="project" value="TreeGrafter"/>
</dbReference>
<protein>
    <recommendedName>
        <fullName evidence="14">SSD domain-containing protein</fullName>
    </recommendedName>
</protein>
<feature type="chain" id="PRO_5035293002" description="SSD domain-containing protein" evidence="13">
    <location>
        <begin position="17"/>
        <end position="1185"/>
    </location>
</feature>
<feature type="compositionally biased region" description="Low complexity" evidence="11">
    <location>
        <begin position="898"/>
        <end position="910"/>
    </location>
</feature>
<evidence type="ECO:0000256" key="4">
    <source>
        <dbReference type="ARBA" id="ARBA00022692"/>
    </source>
</evidence>
<evidence type="ECO:0000256" key="11">
    <source>
        <dbReference type="SAM" id="MobiDB-lite"/>
    </source>
</evidence>
<keyword evidence="8 12" id="KW-0472">Membrane</keyword>
<feature type="transmembrane region" description="Helical" evidence="12">
    <location>
        <begin position="802"/>
        <end position="827"/>
    </location>
</feature>
<dbReference type="Proteomes" id="UP000722791">
    <property type="component" value="Unassembled WGS sequence"/>
</dbReference>
<feature type="signal peptide" evidence="13">
    <location>
        <begin position="1"/>
        <end position="16"/>
    </location>
</feature>
<dbReference type="PANTHER" id="PTHR45727:SF2">
    <property type="entry name" value="NPC INTRACELLULAR CHOLESTEROL TRANSPORTER 1"/>
    <property type="match status" value="1"/>
</dbReference>
<dbReference type="InterPro" id="IPR000731">
    <property type="entry name" value="SSD"/>
</dbReference>
<dbReference type="Pfam" id="PF22314">
    <property type="entry name" value="NPC1_MLD"/>
    <property type="match status" value="1"/>
</dbReference>
<evidence type="ECO:0000256" key="1">
    <source>
        <dbReference type="ARBA" id="ARBA00004141"/>
    </source>
</evidence>
<comment type="caution">
    <text evidence="15">The sequence shown here is derived from an EMBL/GenBank/DDBJ whole genome shotgun (WGS) entry which is preliminary data.</text>
</comment>
<dbReference type="Pfam" id="PF16414">
    <property type="entry name" value="NPC1_N"/>
    <property type="match status" value="1"/>
</dbReference>
<name>A0A8J4G596_9CHLO</name>
<keyword evidence="5 13" id="KW-0732">Signal</keyword>
<sequence>MFLILVLLGCMNWVRALGPLPVPSTQPPADWRTLDHSPGHCAMYGTCGHRRDGDPLACAANTIAPPPSDALASRLQTVCPSLWADRGGPAGRYCCTADQVDRIRTDTQKALPFIVGCPACRHNFLQLWCLLICSPDQATFTNVTAVQVAADTGATNALAEVDYWLTTVYGNELYDSCKDVKFGAANVPAMSFIGGGAHNGQEWLDFLGTCKDKRMPPLGSPIQINFRPENSTPAGLVPMRERVMSCGDNGLRCSCSDCPAAQGCAQPDPEPPGPATSTCKVGTLSCWTFVLSWLYAIFAAAVLAVFTTGGISGALSAGGMWRRPLHDNSVTSRREAEGRGDGDAVRKAVHGGSSGTEETAALMAPLLTGAPGEAGGGGGGAGGAAPLMERLLQRWYLHLGLYVGRRPVRVVVGGVVLVALCCLGLFRFRVETDPQRLWVGPASQAAREKAAYEESFGPFYRVEQMILATLPPQLAAAASTGAGTGAGAAGAPSPVPIVTTANIQLLFEIQQLVDELEAPLELPGSPTRTVRLTDICYKPFGDACATQSVLQYWGLNRTLYESEQARSSGSFGRMTPEYCFSHWYTECRSAFNAPMDPHVVLGGFPVGQEFSTYSAGATAFVTTFPVSSSPSLRPAALAWERAFVHLATTRLKPLAEAANLSLSFSTERSVQDELSRESRADAGTVAASYGIMLLYIAGALGSFPSPLAVWRATRGRGLASAVHLLRQAALTSRASLGLAGVAIVAASVAGALGLVSALGLWCTLIIMEVIPFLVLAVGVDNMFVLAAAMEKQDHALPPHERLALALASAGPSITLAATCEVAAFALGGLLTSMPAVRNFSLAAAAAVALDFVLQVTVFAALLVLDVRRLQSRRLDCAPCLQLGPEEGEAAPRQRAGEGRAAGTATASSSPYIPPVGAAMEYGKDDEPSYIGLRSEGEVDEHSYWSLQRILQAYFERVHAPLLSRPVAQVAVLLTFGASLTACLWALPSLQVGLDQAVALPRDSYLQQYFSDIMQYLRVGPPLLFVVRDLDLDPAARQVERVCAVSGCDQDSLLNRVSAAARDPGRSFISAAAASWLDDFMSWLSPDLPVCCRSQTDPAQAGPPRYCPPPDQMPCSSNTSCCDGCSTCVQAAFEGGRPSVFQFQTYLPWFLGAKPSEQCAKGGLGAYSDALQRAQKDDPTSVAGLL</sequence>
<feature type="transmembrane region" description="Helical" evidence="12">
    <location>
        <begin position="839"/>
        <end position="864"/>
    </location>
</feature>
<feature type="domain" description="SSD" evidence="14">
    <location>
        <begin position="681"/>
        <end position="864"/>
    </location>
</feature>
<dbReference type="EMBL" id="BNCQ01000007">
    <property type="protein sequence ID" value="GIM00291.1"/>
    <property type="molecule type" value="Genomic_DNA"/>
</dbReference>
<feature type="transmembrane region" description="Helical" evidence="12">
    <location>
        <begin position="686"/>
        <end position="710"/>
    </location>
</feature>